<sequence>MRRRSTELALAVEPPHRRSVTIDQCLRYPANAGPFLPFLGYRLLSPHLSSGIPRLLSHDKPVSSQRRLFPVAFSHCATDTPSIRSPAGFLAERYRFKVPPIRDGTPYTPPGPRHPPSSGLLNTASSPPHVQLTSGQNYRDATPIDAIFYNTPYNIPHIRHSQSLTIPGRDLPYNPTSASLASRAFRAASIVAGLGLAAFSALRSSSRDEGRSNRQASLSEDDANGTMSSAFSNRRLSPQDGRDILFCHTCGHEWYRSSEDTSPPPSCQRCQQDIVEIVTRENDPRTFQQTINSMFSDTLFNLGGLGSAGPSHRMPFLQHNHENSREHSRDNTRDNARDNTRNATLHSHMADDEDDFGHHFHDQLHRHFHDQIHARAHTQAMRNHHFGPGHGHDDEHNDDHDFNRGREHGDEEGLDSDPEEADIEEQEYHAPNNLYMYRTVTTNFGSSDRQQPQQSQAGSQQSGADTRRRPGGTEPSDAESVFQTFTHFLHGFDSQAGRSGPDTLFSNNGQSGIFGSARQTAASNNTTFGATSFTIATGSMRPGQAGGVTDFNTVLGNIMGNIGPPDIEEQNPRGAAGLPTGFPAALHQIILAVLSRDNNVQHGDAVHSDEALDRIITMLMESNQQSAGAPPASQNALDELERKRVDETMLGSEGHAECTICITEVELNEEVLLLPCKHWFHEECVVMWLKQHNTCPVCRNPVVQKDSENADRSSNSAAGPGSTAGGGNSASRNNAGSNAAGGGSGTPTNNGSNGSSIFGSALNNLPRGLFFNITGPSNHPGAAWGPGVADSEPSRSSNAPGVTGADPRANASTGTSSSAAPIPQMPSLRQRANAHERLNAIRSAAGLPSAAASANANANYYRSPRVPERSAAAERERRRRDSHSPNPGHNIPSRRYNSSFAPDFDDWSAAGLDFTTSRNSNWSAPTQNNSSRSHFWGAVGGTGSGSGAGASASRNGEQSSWDRRRSSIPRRDSLHGSDSASGSMNPPNFGRSSARQSRHSTFADPAPDTAMPGRPHGSWMPGSFSTQLGGDGHADADAQDEPRIDAGGHNQNQNQSQSQSRNQSQSQNQNYSHSHSHSHSHSRSNSNSSNNTNNGSAGHGGGGGLFGFFRRR</sequence>
<dbReference type="VEuPathDB" id="FungiDB:F503_04452"/>
<dbReference type="Proteomes" id="UP000016923">
    <property type="component" value="Unassembled WGS sequence"/>
</dbReference>
<feature type="region of interest" description="Disordered" evidence="9">
    <location>
        <begin position="310"/>
        <end position="339"/>
    </location>
</feature>
<dbReference type="GO" id="GO:0008270">
    <property type="term" value="F:zinc ion binding"/>
    <property type="evidence" value="ECO:0007669"/>
    <property type="project" value="UniProtKB-KW"/>
</dbReference>
<feature type="domain" description="RING-type" evidence="10">
    <location>
        <begin position="658"/>
        <end position="699"/>
    </location>
</feature>
<feature type="compositionally biased region" description="Basic and acidic residues" evidence="9">
    <location>
        <begin position="319"/>
        <end position="339"/>
    </location>
</feature>
<feature type="region of interest" description="Disordered" evidence="9">
    <location>
        <begin position="101"/>
        <end position="135"/>
    </location>
</feature>
<dbReference type="InterPro" id="IPR053238">
    <property type="entry name" value="RING-H2_zinc_finger"/>
</dbReference>
<feature type="compositionally biased region" description="Acidic residues" evidence="9">
    <location>
        <begin position="412"/>
        <end position="421"/>
    </location>
</feature>
<dbReference type="FunFam" id="3.30.40.10:FF:000127">
    <property type="entry name" value="E3 ubiquitin-protein ligase RNF181"/>
    <property type="match status" value="1"/>
</dbReference>
<dbReference type="PROSITE" id="PS50089">
    <property type="entry name" value="ZF_RING_2"/>
    <property type="match status" value="1"/>
</dbReference>
<feature type="compositionally biased region" description="Polar residues" evidence="9">
    <location>
        <begin position="225"/>
        <end position="236"/>
    </location>
</feature>
<evidence type="ECO:0000313" key="11">
    <source>
        <dbReference type="EMBL" id="EPE08865.1"/>
    </source>
</evidence>
<dbReference type="Gene3D" id="3.30.40.10">
    <property type="entry name" value="Zinc/RING finger domain, C3HC4 (zinc finger)"/>
    <property type="match status" value="1"/>
</dbReference>
<dbReference type="SUPFAM" id="SSF57850">
    <property type="entry name" value="RING/U-box"/>
    <property type="match status" value="1"/>
</dbReference>
<feature type="compositionally biased region" description="Basic and acidic residues" evidence="9">
    <location>
        <begin position="960"/>
        <end position="975"/>
    </location>
</feature>
<feature type="compositionally biased region" description="Basic and acidic residues" evidence="9">
    <location>
        <begin position="390"/>
        <end position="411"/>
    </location>
</feature>
<feature type="compositionally biased region" description="Low complexity" evidence="9">
    <location>
        <begin position="1047"/>
        <end position="1073"/>
    </location>
</feature>
<feature type="compositionally biased region" description="Basic and acidic residues" evidence="9">
    <location>
        <begin position="865"/>
        <end position="876"/>
    </location>
</feature>
<dbReference type="Pfam" id="PF13639">
    <property type="entry name" value="zf-RING_2"/>
    <property type="match status" value="1"/>
</dbReference>
<keyword evidence="4" id="KW-0479">Metal-binding</keyword>
<dbReference type="STRING" id="1262450.S3D643"/>
<evidence type="ECO:0000256" key="7">
    <source>
        <dbReference type="ARBA" id="ARBA00022833"/>
    </source>
</evidence>
<evidence type="ECO:0000256" key="2">
    <source>
        <dbReference type="ARBA" id="ARBA00012483"/>
    </source>
</evidence>
<evidence type="ECO:0000256" key="9">
    <source>
        <dbReference type="SAM" id="MobiDB-lite"/>
    </source>
</evidence>
<feature type="compositionally biased region" description="Gly residues" evidence="9">
    <location>
        <begin position="1097"/>
        <end position="1106"/>
    </location>
</feature>
<feature type="compositionally biased region" description="Polar residues" evidence="9">
    <location>
        <begin position="976"/>
        <end position="995"/>
    </location>
</feature>
<evidence type="ECO:0000259" key="10">
    <source>
        <dbReference type="PROSITE" id="PS50089"/>
    </source>
</evidence>
<keyword evidence="5 8" id="KW-0863">Zinc-finger</keyword>
<dbReference type="InterPro" id="IPR001841">
    <property type="entry name" value="Znf_RING"/>
</dbReference>
<proteinExistence type="predicted"/>
<feature type="region of interest" description="Disordered" evidence="9">
    <location>
        <begin position="858"/>
        <end position="897"/>
    </location>
</feature>
<evidence type="ECO:0000256" key="3">
    <source>
        <dbReference type="ARBA" id="ARBA00022679"/>
    </source>
</evidence>
<dbReference type="GO" id="GO:0016567">
    <property type="term" value="P:protein ubiquitination"/>
    <property type="evidence" value="ECO:0007669"/>
    <property type="project" value="UniProtKB-ARBA"/>
</dbReference>
<evidence type="ECO:0000256" key="1">
    <source>
        <dbReference type="ARBA" id="ARBA00000900"/>
    </source>
</evidence>
<gene>
    <name evidence="11" type="ORF">F503_04452</name>
</gene>
<dbReference type="InterPro" id="IPR013083">
    <property type="entry name" value="Znf_RING/FYVE/PHD"/>
</dbReference>
<feature type="region of interest" description="Disordered" evidence="9">
    <location>
        <begin position="444"/>
        <end position="478"/>
    </location>
</feature>
<feature type="compositionally biased region" description="Low complexity" evidence="9">
    <location>
        <begin position="445"/>
        <end position="463"/>
    </location>
</feature>
<feature type="compositionally biased region" description="Gly residues" evidence="9">
    <location>
        <begin position="938"/>
        <end position="948"/>
    </location>
</feature>
<evidence type="ECO:0000256" key="4">
    <source>
        <dbReference type="ARBA" id="ARBA00022723"/>
    </source>
</evidence>
<evidence type="ECO:0000256" key="5">
    <source>
        <dbReference type="ARBA" id="ARBA00022771"/>
    </source>
</evidence>
<feature type="region of interest" description="Disordered" evidence="9">
    <location>
        <begin position="382"/>
        <end position="421"/>
    </location>
</feature>
<dbReference type="EC" id="2.3.2.27" evidence="2"/>
<dbReference type="OrthoDB" id="8062037at2759"/>
<keyword evidence="6" id="KW-0833">Ubl conjugation pathway</keyword>
<dbReference type="HOGENOM" id="CLU_281591_0_0_1"/>
<feature type="compositionally biased region" description="Low complexity" evidence="9">
    <location>
        <begin position="729"/>
        <end position="738"/>
    </location>
</feature>
<evidence type="ECO:0000313" key="12">
    <source>
        <dbReference type="Proteomes" id="UP000016923"/>
    </source>
</evidence>
<name>S3D643_OPHP1</name>
<feature type="compositionally biased region" description="Polar residues" evidence="9">
    <location>
        <begin position="120"/>
        <end position="135"/>
    </location>
</feature>
<evidence type="ECO:0000256" key="8">
    <source>
        <dbReference type="PROSITE-ProRule" id="PRU00175"/>
    </source>
</evidence>
<feature type="compositionally biased region" description="Basic and acidic residues" evidence="9">
    <location>
        <begin position="1032"/>
        <end position="1046"/>
    </location>
</feature>
<feature type="region of interest" description="Disordered" evidence="9">
    <location>
        <begin position="782"/>
        <end position="824"/>
    </location>
</feature>
<feature type="compositionally biased region" description="Low complexity" evidence="9">
    <location>
        <begin position="1083"/>
        <end position="1096"/>
    </location>
</feature>
<comment type="catalytic activity">
    <reaction evidence="1">
        <text>S-ubiquitinyl-[E2 ubiquitin-conjugating enzyme]-L-cysteine + [acceptor protein]-L-lysine = [E2 ubiquitin-conjugating enzyme]-L-cysteine + N(6)-ubiquitinyl-[acceptor protein]-L-lysine.</text>
        <dbReference type="EC" id="2.3.2.27"/>
    </reaction>
</comment>
<accession>S3D643</accession>
<protein>
    <recommendedName>
        <fullName evidence="2">RING-type E3 ubiquitin transferase</fullName>
        <ecNumber evidence="2">2.3.2.27</ecNumber>
    </recommendedName>
</protein>
<keyword evidence="3" id="KW-0808">Transferase</keyword>
<feature type="region of interest" description="Disordered" evidence="9">
    <location>
        <begin position="203"/>
        <end position="237"/>
    </location>
</feature>
<dbReference type="AlphaFoldDB" id="S3D643"/>
<dbReference type="PANTHER" id="PTHR14155:SF627">
    <property type="entry name" value="OS06G0192800 PROTEIN"/>
    <property type="match status" value="1"/>
</dbReference>
<dbReference type="SMART" id="SM00184">
    <property type="entry name" value="RING"/>
    <property type="match status" value="1"/>
</dbReference>
<feature type="region of interest" description="Disordered" evidence="9">
    <location>
        <begin position="919"/>
        <end position="1112"/>
    </location>
</feature>
<reference evidence="11 12" key="1">
    <citation type="journal article" date="2013" name="BMC Genomics">
        <title>The genome and transcriptome of the pine saprophyte Ophiostoma piceae, and a comparison with the bark beetle-associated pine pathogen Grosmannia clavigera.</title>
        <authorList>
            <person name="Haridas S."/>
            <person name="Wang Y."/>
            <person name="Lim L."/>
            <person name="Massoumi Alamouti S."/>
            <person name="Jackman S."/>
            <person name="Docking R."/>
            <person name="Robertson G."/>
            <person name="Birol I."/>
            <person name="Bohlmann J."/>
            <person name="Breuil C."/>
        </authorList>
    </citation>
    <scope>NUCLEOTIDE SEQUENCE [LARGE SCALE GENOMIC DNA]</scope>
    <source>
        <strain evidence="11 12">UAMH 11346</strain>
    </source>
</reference>
<evidence type="ECO:0000256" key="6">
    <source>
        <dbReference type="ARBA" id="ARBA00022786"/>
    </source>
</evidence>
<keyword evidence="7" id="KW-0862">Zinc</keyword>
<feature type="region of interest" description="Disordered" evidence="9">
    <location>
        <begin position="706"/>
        <end position="754"/>
    </location>
</feature>
<feature type="compositionally biased region" description="Low complexity" evidence="9">
    <location>
        <begin position="809"/>
        <end position="820"/>
    </location>
</feature>
<feature type="compositionally biased region" description="Polar residues" evidence="9">
    <location>
        <begin position="919"/>
        <end position="933"/>
    </location>
</feature>
<dbReference type="PANTHER" id="PTHR14155">
    <property type="entry name" value="RING FINGER DOMAIN-CONTAINING"/>
    <property type="match status" value="1"/>
</dbReference>
<dbReference type="GO" id="GO:0061630">
    <property type="term" value="F:ubiquitin protein ligase activity"/>
    <property type="evidence" value="ECO:0007669"/>
    <property type="project" value="UniProtKB-EC"/>
</dbReference>
<dbReference type="EMBL" id="KE148148">
    <property type="protein sequence ID" value="EPE08865.1"/>
    <property type="molecule type" value="Genomic_DNA"/>
</dbReference>
<dbReference type="eggNOG" id="KOG0800">
    <property type="taxonomic scope" value="Eukaryota"/>
</dbReference>
<keyword evidence="12" id="KW-1185">Reference proteome</keyword>
<organism evidence="11 12">
    <name type="scientific">Ophiostoma piceae (strain UAMH 11346)</name>
    <name type="common">Sap stain fungus</name>
    <dbReference type="NCBI Taxonomy" id="1262450"/>
    <lineage>
        <taxon>Eukaryota</taxon>
        <taxon>Fungi</taxon>
        <taxon>Dikarya</taxon>
        <taxon>Ascomycota</taxon>
        <taxon>Pezizomycotina</taxon>
        <taxon>Sordariomycetes</taxon>
        <taxon>Sordariomycetidae</taxon>
        <taxon>Ophiostomatales</taxon>
        <taxon>Ophiostomataceae</taxon>
        <taxon>Ophiostoma</taxon>
    </lineage>
</organism>